<evidence type="ECO:0000256" key="2">
    <source>
        <dbReference type="ARBA" id="ARBA00048615"/>
    </source>
</evidence>
<dbReference type="GO" id="GO:0008926">
    <property type="term" value="F:mannitol-1-phosphate 5-dehydrogenase activity"/>
    <property type="evidence" value="ECO:0007669"/>
    <property type="project" value="UniProtKB-EC"/>
</dbReference>
<gene>
    <name evidence="5" type="ORF">RU93_GL000564</name>
</gene>
<evidence type="ECO:0000259" key="4">
    <source>
        <dbReference type="Pfam" id="PF08125"/>
    </source>
</evidence>
<name>A0A1L8QQJ3_9ENTE</name>
<comment type="catalytic activity">
    <reaction evidence="2">
        <text>D-mannitol 1-phosphate + NAD(+) = beta-D-fructose 6-phosphate + NADH + H(+)</text>
        <dbReference type="Rhea" id="RHEA:19661"/>
        <dbReference type="ChEBI" id="CHEBI:15378"/>
        <dbReference type="ChEBI" id="CHEBI:57540"/>
        <dbReference type="ChEBI" id="CHEBI:57634"/>
        <dbReference type="ChEBI" id="CHEBI:57945"/>
        <dbReference type="ChEBI" id="CHEBI:61381"/>
        <dbReference type="EC" id="1.1.1.17"/>
    </reaction>
</comment>
<dbReference type="Pfam" id="PF08125">
    <property type="entry name" value="Mannitol_dh_C"/>
    <property type="match status" value="1"/>
</dbReference>
<keyword evidence="6" id="KW-1185">Reference proteome</keyword>
<dbReference type="SUPFAM" id="SSF48179">
    <property type="entry name" value="6-phosphogluconate dehydrogenase C-terminal domain-like"/>
    <property type="match status" value="1"/>
</dbReference>
<dbReference type="InterPro" id="IPR013118">
    <property type="entry name" value="Mannitol_DH_C"/>
</dbReference>
<dbReference type="PANTHER" id="PTHR43362:SF1">
    <property type="entry name" value="MANNITOL DEHYDROGENASE 2-RELATED"/>
    <property type="match status" value="1"/>
</dbReference>
<feature type="domain" description="Mannitol dehydrogenase N-terminal" evidence="3">
    <location>
        <begin position="38"/>
        <end position="272"/>
    </location>
</feature>
<dbReference type="InterPro" id="IPR013131">
    <property type="entry name" value="Mannitol_DH_N"/>
</dbReference>
<dbReference type="EMBL" id="JXKD01000013">
    <property type="protein sequence ID" value="OJG09749.1"/>
    <property type="molecule type" value="Genomic_DNA"/>
</dbReference>
<dbReference type="Proteomes" id="UP000182149">
    <property type="component" value="Unassembled WGS sequence"/>
</dbReference>
<evidence type="ECO:0000313" key="6">
    <source>
        <dbReference type="Proteomes" id="UP000182149"/>
    </source>
</evidence>
<accession>A0A1L8QQJ3</accession>
<dbReference type="AlphaFoldDB" id="A0A1L8QQJ3"/>
<reference evidence="5 6" key="1">
    <citation type="submission" date="2014-12" db="EMBL/GenBank/DDBJ databases">
        <title>Draft genome sequences of 29 type strains of Enterococci.</title>
        <authorList>
            <person name="Zhong Z."/>
            <person name="Sun Z."/>
            <person name="Liu W."/>
            <person name="Zhang W."/>
            <person name="Zhang H."/>
        </authorList>
    </citation>
    <scope>NUCLEOTIDE SEQUENCE [LARGE SCALE GENOMIC DNA]</scope>
    <source>
        <strain evidence="5 6">DSM 17690</strain>
    </source>
</reference>
<dbReference type="OrthoDB" id="271711at2"/>
<dbReference type="STRING" id="328396.RU93_GL000564"/>
<proteinExistence type="predicted"/>
<dbReference type="RefSeq" id="WP_071875267.1">
    <property type="nucleotide sequence ID" value="NZ_JBHSHF010000022.1"/>
</dbReference>
<dbReference type="InterPro" id="IPR013328">
    <property type="entry name" value="6PGD_dom2"/>
</dbReference>
<protein>
    <recommendedName>
        <fullName evidence="7">Fructuronate reductase</fullName>
    </recommendedName>
</protein>
<dbReference type="Pfam" id="PF01232">
    <property type="entry name" value="Mannitol_dh"/>
    <property type="match status" value="1"/>
</dbReference>
<dbReference type="InterPro" id="IPR036291">
    <property type="entry name" value="NAD(P)-bd_dom_sf"/>
</dbReference>
<dbReference type="PANTHER" id="PTHR43362">
    <property type="entry name" value="MANNITOL DEHYDROGENASE DSF1-RELATED"/>
    <property type="match status" value="1"/>
</dbReference>
<dbReference type="SUPFAM" id="SSF51735">
    <property type="entry name" value="NAD(P)-binding Rossmann-fold domains"/>
    <property type="match status" value="1"/>
</dbReference>
<comment type="caution">
    <text evidence="5">The sequence shown here is derived from an EMBL/GenBank/DDBJ whole genome shotgun (WGS) entry which is preliminary data.</text>
</comment>
<evidence type="ECO:0008006" key="7">
    <source>
        <dbReference type="Google" id="ProtNLM"/>
    </source>
</evidence>
<organism evidence="5 6">
    <name type="scientific">Enterococcus aquimarinus</name>
    <dbReference type="NCBI Taxonomy" id="328396"/>
    <lineage>
        <taxon>Bacteria</taxon>
        <taxon>Bacillati</taxon>
        <taxon>Bacillota</taxon>
        <taxon>Bacilli</taxon>
        <taxon>Lactobacillales</taxon>
        <taxon>Enterococcaceae</taxon>
        <taxon>Enterococcus</taxon>
    </lineage>
</organism>
<sequence>MKLSKKIITKSSDLADRGYLLPRYDVDKVTRKTLEEPRWVQLGAGNIFRAFLAPHQQQLLNEGVVDTGIIVAEGYDTEIIDVLQRYDNLTINVTLKSDGNLTKEIIGSISKYVKMENDSDDFILLKEIFRKPSLEMVSMTITEKGYSLVDNHGELMPLVKADFENGPYNTQSYLGKLTTLLFERYQAGAFPLALVSMDNMSHNGEKLQNSVFAYVNRWVEKQLVPIDFSEYILNSGKVSFPWTMIDKITPRPDAKIEALLEKDGLEDMSPSQTLKHTFVAPYVNGEETEYLIIEDNFPNGRPLLDKTGIIYTKRETVNKVETMKVTTCLNPLHTALAIFGCLFDYHFIHEEMRDPDLVSLIKVLGYQEGLPVVMNPEIINPEKFIDEVINTRLANPFIPDTPQRIATDTSQKLSVRYGETIKSYVASSTLNAHSLKIIPLVLAGWLRYLSGIKDSGEMFEVSPDPMLPVLQPLFSEFKLGKTNAIQEIETLLRNEKIFGLDLVEVGLSDSIIYLYEEMSKAPGAVRLTIKNVLSEIKSN</sequence>
<feature type="domain" description="Mannitol dehydrogenase C-terminal" evidence="4">
    <location>
        <begin position="317"/>
        <end position="517"/>
    </location>
</feature>
<dbReference type="Gene3D" id="1.10.1040.10">
    <property type="entry name" value="N-(1-d-carboxylethyl)-l-norvaline Dehydrogenase, domain 2"/>
    <property type="match status" value="1"/>
</dbReference>
<dbReference type="InterPro" id="IPR050988">
    <property type="entry name" value="Mannitol_DH/Oxidoreductase"/>
</dbReference>
<evidence type="ECO:0000256" key="1">
    <source>
        <dbReference type="ARBA" id="ARBA00023002"/>
    </source>
</evidence>
<dbReference type="Gene3D" id="3.40.50.720">
    <property type="entry name" value="NAD(P)-binding Rossmann-like Domain"/>
    <property type="match status" value="1"/>
</dbReference>
<dbReference type="InterPro" id="IPR008927">
    <property type="entry name" value="6-PGluconate_DH-like_C_sf"/>
</dbReference>
<keyword evidence="1" id="KW-0560">Oxidoreductase</keyword>
<evidence type="ECO:0000259" key="3">
    <source>
        <dbReference type="Pfam" id="PF01232"/>
    </source>
</evidence>
<evidence type="ECO:0000313" key="5">
    <source>
        <dbReference type="EMBL" id="OJG09749.1"/>
    </source>
</evidence>